<sequence>MELIVVVLSLVGAGHALPVPRLLGLSASNSNELLRLPGLSYNGLAFGQQQQQQQPLPFVPPFVFQPQQIDMALPPQLSRTPQIGVSGQGSVQPTGSLPSQVLLPPQVFVPSQSGVPPQVLLPAAQGDQTAISVPQQPLYPQEPGVPLQPNQVLPSYYPSFVFPQQAGGQVSPFFIAYGYPSQKQPAVQQLPLNPNQQPMEPAVLRPQQFMQNATPKPWGQAELDKMLTIGGTAKPSALEGVRAVPDETLPSFLLPFQP</sequence>
<accession>A0A8C4RPN2</accession>
<reference evidence="2" key="3">
    <citation type="submission" date="2025-09" db="UniProtKB">
        <authorList>
            <consortium name="Ensembl"/>
        </authorList>
    </citation>
    <scope>IDENTIFICATION</scope>
</reference>
<keyword evidence="3" id="KW-1185">Reference proteome</keyword>
<dbReference type="Proteomes" id="UP000694620">
    <property type="component" value="Chromosome 5"/>
</dbReference>
<organism evidence="2 3">
    <name type="scientific">Erpetoichthys calabaricus</name>
    <name type="common">Rope fish</name>
    <name type="synonym">Calamoichthys calabaricus</name>
    <dbReference type="NCBI Taxonomy" id="27687"/>
    <lineage>
        <taxon>Eukaryota</taxon>
        <taxon>Metazoa</taxon>
        <taxon>Chordata</taxon>
        <taxon>Craniata</taxon>
        <taxon>Vertebrata</taxon>
        <taxon>Euteleostomi</taxon>
        <taxon>Actinopterygii</taxon>
        <taxon>Polypteriformes</taxon>
        <taxon>Polypteridae</taxon>
        <taxon>Erpetoichthys</taxon>
    </lineage>
</organism>
<name>A0A8C4RPN2_ERPCA</name>
<evidence type="ECO:0000313" key="2">
    <source>
        <dbReference type="Ensembl" id="ENSECRP00000004784.1"/>
    </source>
</evidence>
<gene>
    <name evidence="2" type="primary">odam</name>
</gene>
<dbReference type="GeneTree" id="ENSGT00400000023138"/>
<feature type="chain" id="PRO_5034875795" evidence="1">
    <location>
        <begin position="17"/>
        <end position="258"/>
    </location>
</feature>
<proteinExistence type="predicted"/>
<keyword evidence="1" id="KW-0732">Signal</keyword>
<dbReference type="Ensembl" id="ENSECRT00000004867.1">
    <property type="protein sequence ID" value="ENSECRP00000004784.1"/>
    <property type="gene ID" value="ENSECRG00000003248.1"/>
</dbReference>
<reference evidence="2" key="2">
    <citation type="submission" date="2025-08" db="UniProtKB">
        <authorList>
            <consortium name="Ensembl"/>
        </authorList>
    </citation>
    <scope>IDENTIFICATION</scope>
</reference>
<feature type="signal peptide" evidence="1">
    <location>
        <begin position="1"/>
        <end position="16"/>
    </location>
</feature>
<protein>
    <submittedName>
        <fullName evidence="2">Annexin A7-like</fullName>
    </submittedName>
</protein>
<dbReference type="AlphaFoldDB" id="A0A8C4RPN2"/>
<evidence type="ECO:0000313" key="3">
    <source>
        <dbReference type="Proteomes" id="UP000694620"/>
    </source>
</evidence>
<reference evidence="2" key="1">
    <citation type="submission" date="2021-06" db="EMBL/GenBank/DDBJ databases">
        <authorList>
            <consortium name="Wellcome Sanger Institute Data Sharing"/>
        </authorList>
    </citation>
    <scope>NUCLEOTIDE SEQUENCE [LARGE SCALE GENOMIC DNA]</scope>
</reference>
<evidence type="ECO:0000256" key="1">
    <source>
        <dbReference type="SAM" id="SignalP"/>
    </source>
</evidence>